<comment type="caution">
    <text evidence="10">The sequence shown here is derived from an EMBL/GenBank/DDBJ whole genome shotgun (WGS) entry which is preliminary data.</text>
</comment>
<dbReference type="InterPro" id="IPR050166">
    <property type="entry name" value="ABC_transporter_ATP-bind"/>
</dbReference>
<evidence type="ECO:0000256" key="3">
    <source>
        <dbReference type="ARBA" id="ARBA00022475"/>
    </source>
</evidence>
<dbReference type="PROSITE" id="PS50893">
    <property type="entry name" value="ABC_TRANSPORTER_2"/>
    <property type="match status" value="1"/>
</dbReference>
<evidence type="ECO:0000256" key="6">
    <source>
        <dbReference type="ARBA" id="ARBA00022840"/>
    </source>
</evidence>
<evidence type="ECO:0000256" key="1">
    <source>
        <dbReference type="ARBA" id="ARBA00005417"/>
    </source>
</evidence>
<evidence type="ECO:0000313" key="10">
    <source>
        <dbReference type="EMBL" id="MCB5410514.1"/>
    </source>
</evidence>
<dbReference type="CDD" id="cd03293">
    <property type="entry name" value="ABC_NrtD_SsuB_transporters"/>
    <property type="match status" value="1"/>
</dbReference>
<evidence type="ECO:0000259" key="9">
    <source>
        <dbReference type="PROSITE" id="PS50893"/>
    </source>
</evidence>
<gene>
    <name evidence="10" type="ORF">H0485_10935</name>
</gene>
<evidence type="ECO:0000256" key="5">
    <source>
        <dbReference type="ARBA" id="ARBA00022741"/>
    </source>
</evidence>
<dbReference type="SUPFAM" id="SSF52540">
    <property type="entry name" value="P-loop containing nucleoside triphosphate hydrolases"/>
    <property type="match status" value="1"/>
</dbReference>
<dbReference type="PANTHER" id="PTHR42788:SF18">
    <property type="entry name" value="TAURINE IMPORT ATP-BINDING PROTEIN TAUB"/>
    <property type="match status" value="1"/>
</dbReference>
<dbReference type="PANTHER" id="PTHR42788">
    <property type="entry name" value="TAURINE IMPORT ATP-BINDING PROTEIN-RELATED"/>
    <property type="match status" value="1"/>
</dbReference>
<dbReference type="InterPro" id="IPR003593">
    <property type="entry name" value="AAA+_ATPase"/>
</dbReference>
<accession>A0ABS8CMA7</accession>
<dbReference type="InterPro" id="IPR003439">
    <property type="entry name" value="ABC_transporter-like_ATP-bd"/>
</dbReference>
<evidence type="ECO:0000256" key="8">
    <source>
        <dbReference type="ARBA" id="ARBA00023136"/>
    </source>
</evidence>
<evidence type="ECO:0000256" key="2">
    <source>
        <dbReference type="ARBA" id="ARBA00022448"/>
    </source>
</evidence>
<feature type="domain" description="ABC transporter" evidence="9">
    <location>
        <begin position="4"/>
        <end position="235"/>
    </location>
</feature>
<keyword evidence="11" id="KW-1185">Reference proteome</keyword>
<proteinExistence type="inferred from homology"/>
<name>A0ABS8CMA7_9RHOB</name>
<dbReference type="Pfam" id="PF00005">
    <property type="entry name" value="ABC_tran"/>
    <property type="match status" value="1"/>
</dbReference>
<keyword evidence="3" id="KW-1003">Cell membrane</keyword>
<keyword evidence="8" id="KW-0472">Membrane</keyword>
<evidence type="ECO:0000313" key="11">
    <source>
        <dbReference type="Proteomes" id="UP001198571"/>
    </source>
</evidence>
<keyword evidence="5" id="KW-0547">Nucleotide-binding</keyword>
<dbReference type="PROSITE" id="PS00211">
    <property type="entry name" value="ABC_TRANSPORTER_1"/>
    <property type="match status" value="1"/>
</dbReference>
<keyword evidence="7" id="KW-1278">Translocase</keyword>
<dbReference type="EMBL" id="JACDXX010000009">
    <property type="protein sequence ID" value="MCB5410514.1"/>
    <property type="molecule type" value="Genomic_DNA"/>
</dbReference>
<dbReference type="InterPro" id="IPR017871">
    <property type="entry name" value="ABC_transporter-like_CS"/>
</dbReference>
<dbReference type="Proteomes" id="UP001198571">
    <property type="component" value="Unassembled WGS sequence"/>
</dbReference>
<reference evidence="10 11" key="1">
    <citation type="submission" date="2020-07" db="EMBL/GenBank/DDBJ databases">
        <title>Pseudogemmobacter sp. nov., isolated from poultry manure in Taiwan.</title>
        <authorList>
            <person name="Lin S.-Y."/>
            <person name="Tang Y.-S."/>
            <person name="Young C.-C."/>
        </authorList>
    </citation>
    <scope>NUCLEOTIDE SEQUENCE [LARGE SCALE GENOMIC DNA]</scope>
    <source>
        <strain evidence="10 11">CC-YST710</strain>
    </source>
</reference>
<protein>
    <submittedName>
        <fullName evidence="10">ATP-binding cassette domain-containing protein</fullName>
    </submittedName>
</protein>
<keyword evidence="6 10" id="KW-0067">ATP-binding</keyword>
<dbReference type="InterPro" id="IPR027417">
    <property type="entry name" value="P-loop_NTPase"/>
</dbReference>
<dbReference type="GO" id="GO:0005524">
    <property type="term" value="F:ATP binding"/>
    <property type="evidence" value="ECO:0007669"/>
    <property type="project" value="UniProtKB-KW"/>
</dbReference>
<dbReference type="Gene3D" id="3.40.50.300">
    <property type="entry name" value="P-loop containing nucleotide triphosphate hydrolases"/>
    <property type="match status" value="1"/>
</dbReference>
<comment type="similarity">
    <text evidence="1">Belongs to the ABC transporter superfamily.</text>
</comment>
<dbReference type="RefSeq" id="WP_226935495.1">
    <property type="nucleotide sequence ID" value="NZ_JACDXX010000009.1"/>
</dbReference>
<keyword evidence="2" id="KW-0813">Transport</keyword>
<organism evidence="10 11">
    <name type="scientific">Pseudogemmobacter faecipullorum</name>
    <dbReference type="NCBI Taxonomy" id="2755041"/>
    <lineage>
        <taxon>Bacteria</taxon>
        <taxon>Pseudomonadati</taxon>
        <taxon>Pseudomonadota</taxon>
        <taxon>Alphaproteobacteria</taxon>
        <taxon>Rhodobacterales</taxon>
        <taxon>Paracoccaceae</taxon>
        <taxon>Pseudogemmobacter</taxon>
    </lineage>
</organism>
<evidence type="ECO:0000256" key="4">
    <source>
        <dbReference type="ARBA" id="ARBA00022519"/>
    </source>
</evidence>
<keyword evidence="4" id="KW-0997">Cell inner membrane</keyword>
<dbReference type="SMART" id="SM00382">
    <property type="entry name" value="AAA"/>
    <property type="match status" value="1"/>
</dbReference>
<evidence type="ECO:0000256" key="7">
    <source>
        <dbReference type="ARBA" id="ARBA00022967"/>
    </source>
</evidence>
<sequence length="265" mass="28214">MTQLSLSQVSLHYGSDPGAPAVLQDISLTLRRGEFISVIGRSGSGKTSLLNLAAGFIAPSAGRVSMAGRPVSGPGPERAVVFQEDALLPWKSVLENVALPLKLAGMARAGRRDKALHWLAAVGLEDQGGKPVWQLSGGQRQRVGIARALAADPAFLLMDEPLGALDAMTRDQMHELLLRLWRASHAGALLITHSVEEALFLSTSVVVLAPGPGRITLTEPCSWGRRFLAGEDPRALKSEAGFILARERLLSAIREGRDDPRAVAA</sequence>